<name>A0ABM9HZ00_9GAMM</name>
<evidence type="ECO:0000313" key="1">
    <source>
        <dbReference type="EMBL" id="CAI8780181.1"/>
    </source>
</evidence>
<reference evidence="1 2" key="1">
    <citation type="submission" date="2023-03" db="EMBL/GenBank/DDBJ databases">
        <authorList>
            <person name="Pearce D."/>
        </authorList>
    </citation>
    <scope>NUCLEOTIDE SEQUENCE [LARGE SCALE GENOMIC DNA]</scope>
    <source>
        <strain evidence="1">Msz</strain>
    </source>
</reference>
<proteinExistence type="predicted"/>
<sequence>MRQALRQDCPEHCRRAQDRSEVTRWVTASRPNPPYKNECLIGSDLEFDRAQDTPIKGFLEPA</sequence>
<dbReference type="Proteomes" id="UP001162030">
    <property type="component" value="Chromosome"/>
</dbReference>
<evidence type="ECO:0000313" key="2">
    <source>
        <dbReference type="Proteomes" id="UP001162030"/>
    </source>
</evidence>
<gene>
    <name evidence="1" type="ORF">MSZNOR_1204</name>
</gene>
<dbReference type="EMBL" id="OX458333">
    <property type="protein sequence ID" value="CAI8780181.1"/>
    <property type="molecule type" value="Genomic_DNA"/>
</dbReference>
<keyword evidence="2" id="KW-1185">Reference proteome</keyword>
<accession>A0ABM9HZ00</accession>
<organism evidence="1 2">
    <name type="scientific">Methylocaldum szegediense</name>
    <dbReference type="NCBI Taxonomy" id="73780"/>
    <lineage>
        <taxon>Bacteria</taxon>
        <taxon>Pseudomonadati</taxon>
        <taxon>Pseudomonadota</taxon>
        <taxon>Gammaproteobacteria</taxon>
        <taxon>Methylococcales</taxon>
        <taxon>Methylococcaceae</taxon>
        <taxon>Methylocaldum</taxon>
    </lineage>
</organism>
<protein>
    <submittedName>
        <fullName evidence="1">Uncharacterized protein</fullName>
    </submittedName>
</protein>